<organism evidence="2 3">
    <name type="scientific">Nesidiocoris tenuis</name>
    <dbReference type="NCBI Taxonomy" id="355587"/>
    <lineage>
        <taxon>Eukaryota</taxon>
        <taxon>Metazoa</taxon>
        <taxon>Ecdysozoa</taxon>
        <taxon>Arthropoda</taxon>
        <taxon>Hexapoda</taxon>
        <taxon>Insecta</taxon>
        <taxon>Pterygota</taxon>
        <taxon>Neoptera</taxon>
        <taxon>Paraneoptera</taxon>
        <taxon>Hemiptera</taxon>
        <taxon>Heteroptera</taxon>
        <taxon>Panheteroptera</taxon>
        <taxon>Cimicomorpha</taxon>
        <taxon>Miridae</taxon>
        <taxon>Dicyphina</taxon>
        <taxon>Nesidiocoris</taxon>
    </lineage>
</organism>
<accession>A0ABN7AQ44</accession>
<sequence length="126" mass="14541">MRTKTIECNIGRKSQYSLLFLLEGFFFFGIPHLFQKSNKRRLPRTFGDEKSGSKVCWHALPSHLGKCLQSPLSLSPFEHELPINDYTQLLHQPFPPHFQWSGEIERPSHPIAFTYDVPANFQGLPS</sequence>
<protein>
    <submittedName>
        <fullName evidence="2">Uncharacterized protein</fullName>
    </submittedName>
</protein>
<keyword evidence="1" id="KW-1133">Transmembrane helix</keyword>
<keyword evidence="1" id="KW-0812">Transmembrane</keyword>
<dbReference type="EMBL" id="AP028913">
    <property type="protein sequence ID" value="BES94318.1"/>
    <property type="molecule type" value="Genomic_DNA"/>
</dbReference>
<proteinExistence type="predicted"/>
<evidence type="ECO:0000313" key="2">
    <source>
        <dbReference type="EMBL" id="BES94318.1"/>
    </source>
</evidence>
<evidence type="ECO:0000313" key="3">
    <source>
        <dbReference type="Proteomes" id="UP001307889"/>
    </source>
</evidence>
<name>A0ABN7AQ44_9HEMI</name>
<reference evidence="2 3" key="1">
    <citation type="submission" date="2023-09" db="EMBL/GenBank/DDBJ databases">
        <title>Nesidiocoris tenuis whole genome shotgun sequence.</title>
        <authorList>
            <person name="Shibata T."/>
            <person name="Shimoda M."/>
            <person name="Kobayashi T."/>
            <person name="Uehara T."/>
        </authorList>
    </citation>
    <scope>NUCLEOTIDE SEQUENCE [LARGE SCALE GENOMIC DNA]</scope>
    <source>
        <strain evidence="2 3">Japan</strain>
    </source>
</reference>
<gene>
    <name evidence="2" type="ORF">NTJ_07127</name>
</gene>
<dbReference type="Proteomes" id="UP001307889">
    <property type="component" value="Chromosome 5"/>
</dbReference>
<keyword evidence="3" id="KW-1185">Reference proteome</keyword>
<keyword evidence="1" id="KW-0472">Membrane</keyword>
<feature type="transmembrane region" description="Helical" evidence="1">
    <location>
        <begin position="16"/>
        <end position="34"/>
    </location>
</feature>
<evidence type="ECO:0000256" key="1">
    <source>
        <dbReference type="SAM" id="Phobius"/>
    </source>
</evidence>